<evidence type="ECO:0000313" key="2">
    <source>
        <dbReference type="EMBL" id="KAE8281427.1"/>
    </source>
</evidence>
<organism evidence="2 3">
    <name type="scientific">Larimichthys crocea</name>
    <name type="common">Large yellow croaker</name>
    <name type="synonym">Pseudosciaena crocea</name>
    <dbReference type="NCBI Taxonomy" id="215358"/>
    <lineage>
        <taxon>Eukaryota</taxon>
        <taxon>Metazoa</taxon>
        <taxon>Chordata</taxon>
        <taxon>Craniata</taxon>
        <taxon>Vertebrata</taxon>
        <taxon>Euteleostomi</taxon>
        <taxon>Actinopterygii</taxon>
        <taxon>Neopterygii</taxon>
        <taxon>Teleostei</taxon>
        <taxon>Neoteleostei</taxon>
        <taxon>Acanthomorphata</taxon>
        <taxon>Eupercaria</taxon>
        <taxon>Sciaenidae</taxon>
        <taxon>Larimichthys</taxon>
    </lineage>
</organism>
<evidence type="ECO:0000256" key="1">
    <source>
        <dbReference type="SAM" id="MobiDB-lite"/>
    </source>
</evidence>
<dbReference type="AlphaFoldDB" id="A0A6G0HQS1"/>
<name>A0A6G0HQS1_LARCR</name>
<reference evidence="2 3" key="1">
    <citation type="submission" date="2019-07" db="EMBL/GenBank/DDBJ databases">
        <title>Chromosome genome assembly for large yellow croaker.</title>
        <authorList>
            <person name="Xiao S."/>
        </authorList>
    </citation>
    <scope>NUCLEOTIDE SEQUENCE [LARGE SCALE GENOMIC DNA]</scope>
    <source>
        <strain evidence="2">JMULYC20181020</strain>
        <tissue evidence="2">Muscle</tissue>
    </source>
</reference>
<evidence type="ECO:0000313" key="3">
    <source>
        <dbReference type="Proteomes" id="UP000424527"/>
    </source>
</evidence>
<protein>
    <submittedName>
        <fullName evidence="2">Uncharacterized protein</fullName>
    </submittedName>
</protein>
<comment type="caution">
    <text evidence="2">The sequence shown here is derived from an EMBL/GenBank/DDBJ whole genome shotgun (WGS) entry which is preliminary data.</text>
</comment>
<accession>A0A6G0HQS1</accession>
<dbReference type="Proteomes" id="UP000424527">
    <property type="component" value="Unassembled WGS sequence"/>
</dbReference>
<gene>
    <name evidence="2" type="ORF">D5F01_LYC20412</name>
</gene>
<keyword evidence="3" id="KW-1185">Reference proteome</keyword>
<sequence>MSDKKQWLRLPEIREKHVKRGDVHDLLTSHTSKPGAHGLTLPKIGNGRMTTQQTADIKYTGNGAKVSTHFPPLPVKAVYPQEVKKLSTCFSASRHGYDRLPMIPAASSNKYSPLNQDRVMPLRLPPIDIKTQSGSSSSCRPKSGDLYRLPCKLPPIFERKEKLEKKHKKKHGMLPDANGQSAECPRTNKAKKKKKEIKTSNFSHHIL</sequence>
<proteinExistence type="predicted"/>
<dbReference type="EMBL" id="REGW02000020">
    <property type="protein sequence ID" value="KAE8281427.1"/>
    <property type="molecule type" value="Genomic_DNA"/>
</dbReference>
<feature type="region of interest" description="Disordered" evidence="1">
    <location>
        <begin position="27"/>
        <end position="46"/>
    </location>
</feature>
<feature type="region of interest" description="Disordered" evidence="1">
    <location>
        <begin position="162"/>
        <end position="207"/>
    </location>
</feature>